<dbReference type="SUPFAM" id="SSF55347">
    <property type="entry name" value="Glyceraldehyde-3-phosphate dehydrogenase-like, C-terminal domain"/>
    <property type="match status" value="1"/>
</dbReference>
<protein>
    <recommendedName>
        <fullName evidence="5">Gfo/Idh/MocA-like oxidoreductase N-terminal domain-containing protein</fullName>
    </recommendedName>
</protein>
<dbReference type="Proteomes" id="UP000240569">
    <property type="component" value="Unassembled WGS sequence"/>
</dbReference>
<dbReference type="AlphaFoldDB" id="A0A2R6AJN8"/>
<gene>
    <name evidence="3" type="ORF">B9Q02_01850</name>
</gene>
<dbReference type="InterPro" id="IPR000683">
    <property type="entry name" value="Gfo/Idh/MocA-like_OxRdtase_N"/>
</dbReference>
<evidence type="ECO:0000259" key="1">
    <source>
        <dbReference type="Pfam" id="PF01408"/>
    </source>
</evidence>
<comment type="caution">
    <text evidence="3">The sequence shown here is derived from an EMBL/GenBank/DDBJ whole genome shotgun (WGS) entry which is preliminary data.</text>
</comment>
<evidence type="ECO:0008006" key="5">
    <source>
        <dbReference type="Google" id="ProtNLM"/>
    </source>
</evidence>
<proteinExistence type="predicted"/>
<feature type="domain" description="Gfo/Idh/MocA-like oxidoreductase N-terminal" evidence="1">
    <location>
        <begin position="4"/>
        <end position="122"/>
    </location>
</feature>
<sequence>MDKLRVAVVGVGFWGRNHARVYSTIEGVELVAVVDTNESIAQSVAKSLSCEHFSSIDEMLRQKKIDAASVCTPSSTHATVSLELLKHGVNLLIEKPLTTTLAEGFRLLEEVKKSGAIVSVGFIERFNPAVRIIKEWVEKGALGKLTLFYSRRVSNWPERIGDVGVVKDLSIHDLDLARYIIGKEAINVYAVIGKARRGLYEDYANILARFDDSTAFVESNWLTPYKERLLIVTGSNATATANYLTQEVTFANADGKFMPVVRPTEPLKLELENFVKCVKTNTQPSPSIEDGLKALALAEAAIESSNTGLPVRPAY</sequence>
<accession>A0A2R6AJN8</accession>
<dbReference type="InterPro" id="IPR051450">
    <property type="entry name" value="Gfo/Idh/MocA_Oxidoreductases"/>
</dbReference>
<dbReference type="Pfam" id="PF22725">
    <property type="entry name" value="GFO_IDH_MocA_C3"/>
    <property type="match status" value="1"/>
</dbReference>
<evidence type="ECO:0000313" key="4">
    <source>
        <dbReference type="Proteomes" id="UP000240569"/>
    </source>
</evidence>
<dbReference type="SUPFAM" id="SSF51735">
    <property type="entry name" value="NAD(P)-binding Rossmann-fold domains"/>
    <property type="match status" value="1"/>
</dbReference>
<evidence type="ECO:0000313" key="3">
    <source>
        <dbReference type="EMBL" id="PSN86594.1"/>
    </source>
</evidence>
<reference evidence="3 4" key="1">
    <citation type="submission" date="2017-04" db="EMBL/GenBank/DDBJ databases">
        <title>Novel microbial lineages endemic to geothermal iron-oxide mats fill important gaps in the evolutionary history of Archaea.</title>
        <authorList>
            <person name="Jay Z.J."/>
            <person name="Beam J.P."/>
            <person name="Dlakic M."/>
            <person name="Rusch D.B."/>
            <person name="Kozubal M.A."/>
            <person name="Inskeep W.P."/>
        </authorList>
    </citation>
    <scope>NUCLEOTIDE SEQUENCE [LARGE SCALE GENOMIC DNA]</scope>
    <source>
        <strain evidence="3">BE_D</strain>
    </source>
</reference>
<dbReference type="EMBL" id="NEXD01000004">
    <property type="protein sequence ID" value="PSN86594.1"/>
    <property type="molecule type" value="Genomic_DNA"/>
</dbReference>
<name>A0A2R6AJN8_9ARCH</name>
<dbReference type="InterPro" id="IPR055170">
    <property type="entry name" value="GFO_IDH_MocA-like_dom"/>
</dbReference>
<organism evidence="3 4">
    <name type="scientific">Candidatus Marsarchaeota G1 archaeon BE_D</name>
    <dbReference type="NCBI Taxonomy" id="1978156"/>
    <lineage>
        <taxon>Archaea</taxon>
        <taxon>Candidatus Marsarchaeota</taxon>
        <taxon>Candidatus Marsarchaeota group 1</taxon>
    </lineage>
</organism>
<dbReference type="PANTHER" id="PTHR43377:SF1">
    <property type="entry name" value="BILIVERDIN REDUCTASE A"/>
    <property type="match status" value="1"/>
</dbReference>
<evidence type="ECO:0000259" key="2">
    <source>
        <dbReference type="Pfam" id="PF22725"/>
    </source>
</evidence>
<feature type="domain" description="GFO/IDH/MocA-like oxidoreductase" evidence="2">
    <location>
        <begin position="131"/>
        <end position="239"/>
    </location>
</feature>
<dbReference type="GO" id="GO:0000166">
    <property type="term" value="F:nucleotide binding"/>
    <property type="evidence" value="ECO:0007669"/>
    <property type="project" value="InterPro"/>
</dbReference>
<dbReference type="Gene3D" id="3.30.360.10">
    <property type="entry name" value="Dihydrodipicolinate Reductase, domain 2"/>
    <property type="match status" value="1"/>
</dbReference>
<dbReference type="PANTHER" id="PTHR43377">
    <property type="entry name" value="BILIVERDIN REDUCTASE A"/>
    <property type="match status" value="1"/>
</dbReference>
<dbReference type="Pfam" id="PF01408">
    <property type="entry name" value="GFO_IDH_MocA"/>
    <property type="match status" value="1"/>
</dbReference>
<dbReference type="Gene3D" id="3.40.50.720">
    <property type="entry name" value="NAD(P)-binding Rossmann-like Domain"/>
    <property type="match status" value="1"/>
</dbReference>
<dbReference type="InterPro" id="IPR036291">
    <property type="entry name" value="NAD(P)-bd_dom_sf"/>
</dbReference>